<dbReference type="InterPro" id="IPR033469">
    <property type="entry name" value="CYTH-like_dom_sf"/>
</dbReference>
<dbReference type="SMART" id="SM01118">
    <property type="entry name" value="CYTH"/>
    <property type="match status" value="1"/>
</dbReference>
<comment type="caution">
    <text evidence="2">The sequence shown here is derived from an EMBL/GenBank/DDBJ whole genome shotgun (WGS) entry which is preliminary data.</text>
</comment>
<keyword evidence="3" id="KW-1185">Reference proteome</keyword>
<evidence type="ECO:0000259" key="1">
    <source>
        <dbReference type="PROSITE" id="PS51707"/>
    </source>
</evidence>
<dbReference type="RefSeq" id="WP_107581643.1">
    <property type="nucleotide sequence ID" value="NZ_JAERMS010000063.1"/>
</dbReference>
<dbReference type="Pfam" id="PF01928">
    <property type="entry name" value="CYTH"/>
    <property type="match status" value="1"/>
</dbReference>
<evidence type="ECO:0000313" key="2">
    <source>
        <dbReference type="EMBL" id="MBO1364441.1"/>
    </source>
</evidence>
<reference evidence="2 3" key="1">
    <citation type="submission" date="2021-01" db="EMBL/GenBank/DDBJ databases">
        <title>Prevotella A2931 sp. nov.</title>
        <authorList>
            <person name="Buhl M."/>
            <person name="Oberhettinger P."/>
        </authorList>
    </citation>
    <scope>NUCLEOTIDE SEQUENCE [LARGE SCALE GENOMIC DNA]</scope>
    <source>
        <strain evidence="2 3">A2931</strain>
    </source>
</reference>
<dbReference type="InterPro" id="IPR012042">
    <property type="entry name" value="NeuTTM/CthTTM-like"/>
</dbReference>
<dbReference type="SUPFAM" id="SSF55154">
    <property type="entry name" value="CYTH-like phosphatases"/>
    <property type="match status" value="1"/>
</dbReference>
<gene>
    <name evidence="2" type="ORF">JHU38_11840</name>
</gene>
<dbReference type="PIRSF" id="PIRSF016487">
    <property type="entry name" value="CYTH_UCP016487"/>
    <property type="match status" value="1"/>
</dbReference>
<evidence type="ECO:0000313" key="3">
    <source>
        <dbReference type="Proteomes" id="UP000664265"/>
    </source>
</evidence>
<dbReference type="CDD" id="cd07891">
    <property type="entry name" value="CYTH-like_CthTTM-like_1"/>
    <property type="match status" value="1"/>
</dbReference>
<protein>
    <submittedName>
        <fullName evidence="2">CYTH domain-containing protein</fullName>
    </submittedName>
</protein>
<dbReference type="Gene3D" id="2.40.320.10">
    <property type="entry name" value="Hypothetical Protein Pfu-838710-001"/>
    <property type="match status" value="1"/>
</dbReference>
<organism evidence="2 3">
    <name type="scientific">Prevotella illustrans</name>
    <dbReference type="NCBI Taxonomy" id="2800387"/>
    <lineage>
        <taxon>Bacteria</taxon>
        <taxon>Pseudomonadati</taxon>
        <taxon>Bacteroidota</taxon>
        <taxon>Bacteroidia</taxon>
        <taxon>Bacteroidales</taxon>
        <taxon>Prevotellaceae</taxon>
        <taxon>Prevotella</taxon>
    </lineage>
</organism>
<accession>A0ABS3M8P6</accession>
<name>A0ABS3M8P6_9BACT</name>
<dbReference type="PANTHER" id="PTHR40114:SF1">
    <property type="entry name" value="SLR0698 PROTEIN"/>
    <property type="match status" value="1"/>
</dbReference>
<feature type="domain" description="CYTH" evidence="1">
    <location>
        <begin position="3"/>
        <end position="151"/>
    </location>
</feature>
<dbReference type="Proteomes" id="UP000664265">
    <property type="component" value="Unassembled WGS sequence"/>
</dbReference>
<dbReference type="EMBL" id="JAERMS010000063">
    <property type="protein sequence ID" value="MBO1364441.1"/>
    <property type="molecule type" value="Genomic_DNA"/>
</dbReference>
<dbReference type="InterPro" id="IPR023577">
    <property type="entry name" value="CYTH_domain"/>
</dbReference>
<dbReference type="PROSITE" id="PS51707">
    <property type="entry name" value="CYTH"/>
    <property type="match status" value="1"/>
</dbReference>
<sequence length="172" mass="19907">MSGLEIERKFLVKKGDTYKHAAFSHSHIRQGYIPADGATVRIRTRDDKAYLTIKSHAGENGLTRYEFEKEITMEEANELLKLCKGGVVDKCRYLVASGTHTFEVDEFLGDNSGLVLAEVELKDENEAYDKPDFIGTEVTGDRRFYNSYLIRNPFKWWREQIPEAYRNETTER</sequence>
<dbReference type="PANTHER" id="PTHR40114">
    <property type="entry name" value="SLR0698 PROTEIN"/>
    <property type="match status" value="1"/>
</dbReference>
<proteinExistence type="predicted"/>